<protein>
    <recommendedName>
        <fullName evidence="5">Phospholipase D</fullName>
    </recommendedName>
</protein>
<evidence type="ECO:0000256" key="1">
    <source>
        <dbReference type="ARBA" id="ARBA00022737"/>
    </source>
</evidence>
<dbReference type="GO" id="GO:0005886">
    <property type="term" value="C:plasma membrane"/>
    <property type="evidence" value="ECO:0007669"/>
    <property type="project" value="TreeGrafter"/>
</dbReference>
<evidence type="ECO:0000256" key="2">
    <source>
        <dbReference type="ARBA" id="ARBA00023098"/>
    </source>
</evidence>
<sequence length="202" mass="21846">MEAIDDAGLRGQAHPCDYLNFFCLGNRETPRPGEYVPPVKPEEGTDYWRAQASLDDEYVIVGSANLNERSLAGNRDSEIAQGSYQPAHLNGSDGGRALGVVHAFRTSLWHEHLMNDVGAGAGVAVSAEPESVECVHAVRRTRSCGMRTRRTGWRTCGGTCCRSRSACRVREVTDLPADGCFPDTKAPVKGRKSATLPAILTT</sequence>
<dbReference type="PANTHER" id="PTHR18896">
    <property type="entry name" value="PHOSPHOLIPASE D"/>
    <property type="match status" value="1"/>
</dbReference>
<dbReference type="PANTHER" id="PTHR18896:SF138">
    <property type="entry name" value="PHOSPHOLIPASE D"/>
    <property type="match status" value="1"/>
</dbReference>
<reference evidence="3" key="1">
    <citation type="submission" date="2023-07" db="EMBL/GenBank/DDBJ databases">
        <title>A chromosome-level genome assembly of Lolium multiflorum.</title>
        <authorList>
            <person name="Chen Y."/>
            <person name="Copetti D."/>
            <person name="Kolliker R."/>
            <person name="Studer B."/>
        </authorList>
    </citation>
    <scope>NUCLEOTIDE SEQUENCE</scope>
    <source>
        <strain evidence="3">02402/16</strain>
        <tissue evidence="3">Leaf</tissue>
    </source>
</reference>
<keyword evidence="1" id="KW-0677">Repeat</keyword>
<organism evidence="3 4">
    <name type="scientific">Lolium multiflorum</name>
    <name type="common">Italian ryegrass</name>
    <name type="synonym">Lolium perenne subsp. multiflorum</name>
    <dbReference type="NCBI Taxonomy" id="4521"/>
    <lineage>
        <taxon>Eukaryota</taxon>
        <taxon>Viridiplantae</taxon>
        <taxon>Streptophyta</taxon>
        <taxon>Embryophyta</taxon>
        <taxon>Tracheophyta</taxon>
        <taxon>Spermatophyta</taxon>
        <taxon>Magnoliopsida</taxon>
        <taxon>Liliopsida</taxon>
        <taxon>Poales</taxon>
        <taxon>Poaceae</taxon>
        <taxon>BOP clade</taxon>
        <taxon>Pooideae</taxon>
        <taxon>Poodae</taxon>
        <taxon>Poeae</taxon>
        <taxon>Poeae Chloroplast Group 2 (Poeae type)</taxon>
        <taxon>Loliodinae</taxon>
        <taxon>Loliinae</taxon>
        <taxon>Lolium</taxon>
    </lineage>
</organism>
<comment type="caution">
    <text evidence="3">The sequence shown here is derived from an EMBL/GenBank/DDBJ whole genome shotgun (WGS) entry which is preliminary data.</text>
</comment>
<evidence type="ECO:0000313" key="3">
    <source>
        <dbReference type="EMBL" id="KAK1630933.1"/>
    </source>
</evidence>
<dbReference type="GO" id="GO:0009395">
    <property type="term" value="P:phospholipid catabolic process"/>
    <property type="evidence" value="ECO:0007669"/>
    <property type="project" value="TreeGrafter"/>
</dbReference>
<keyword evidence="4" id="KW-1185">Reference proteome</keyword>
<dbReference type="AlphaFoldDB" id="A0AAD8W2Y7"/>
<name>A0AAD8W2Y7_LOLMU</name>
<dbReference type="GO" id="GO:0004630">
    <property type="term" value="F:phospholipase D activity"/>
    <property type="evidence" value="ECO:0007669"/>
    <property type="project" value="TreeGrafter"/>
</dbReference>
<dbReference type="EMBL" id="JAUUTY010000005">
    <property type="protein sequence ID" value="KAK1630933.1"/>
    <property type="molecule type" value="Genomic_DNA"/>
</dbReference>
<gene>
    <name evidence="3" type="ORF">QYE76_005248</name>
</gene>
<evidence type="ECO:0008006" key="5">
    <source>
        <dbReference type="Google" id="ProtNLM"/>
    </source>
</evidence>
<proteinExistence type="predicted"/>
<accession>A0AAD8W2Y7</accession>
<dbReference type="InterPro" id="IPR015679">
    <property type="entry name" value="PLipase_D_fam"/>
</dbReference>
<keyword evidence="2" id="KW-0443">Lipid metabolism</keyword>
<evidence type="ECO:0000313" key="4">
    <source>
        <dbReference type="Proteomes" id="UP001231189"/>
    </source>
</evidence>
<dbReference type="Proteomes" id="UP001231189">
    <property type="component" value="Unassembled WGS sequence"/>
</dbReference>